<evidence type="ECO:0000259" key="4">
    <source>
        <dbReference type="SMART" id="SM00701"/>
    </source>
</evidence>
<comment type="similarity">
    <text evidence="1">Belongs to the N-acetylmuramoyl-L-alanine amidase 2 family.</text>
</comment>
<dbReference type="Gene3D" id="3.40.80.10">
    <property type="entry name" value="Peptidoglycan recognition protein-like"/>
    <property type="match status" value="1"/>
</dbReference>
<dbReference type="Proteomes" id="UP000245506">
    <property type="component" value="Unassembled WGS sequence"/>
</dbReference>
<feature type="domain" description="Peptidoglycan recognition protein family" evidence="4">
    <location>
        <begin position="36"/>
        <end position="181"/>
    </location>
</feature>
<dbReference type="EMBL" id="QGKL01000042">
    <property type="protein sequence ID" value="PWQ93885.1"/>
    <property type="molecule type" value="Genomic_DNA"/>
</dbReference>
<dbReference type="SMART" id="SM00701">
    <property type="entry name" value="PGRP"/>
    <property type="match status" value="1"/>
</dbReference>
<name>A0A317C5E8_9GAMM</name>
<dbReference type="Pfam" id="PF01510">
    <property type="entry name" value="Amidase_2"/>
    <property type="match status" value="1"/>
</dbReference>
<evidence type="ECO:0008006" key="7">
    <source>
        <dbReference type="Google" id="ProtNLM"/>
    </source>
</evidence>
<dbReference type="PANTHER" id="PTHR11022">
    <property type="entry name" value="PEPTIDOGLYCAN RECOGNITION PROTEIN"/>
    <property type="match status" value="1"/>
</dbReference>
<keyword evidence="2" id="KW-0732">Signal</keyword>
<dbReference type="InterPro" id="IPR015510">
    <property type="entry name" value="PGRP"/>
</dbReference>
<dbReference type="SUPFAM" id="SSF55846">
    <property type="entry name" value="N-acetylmuramoyl-L-alanine amidase-like"/>
    <property type="match status" value="1"/>
</dbReference>
<sequence length="213" mass="24183">MTDRYLKNNPTKNTALWLSLLVIATSLVACQNNSALGVVSNYHWNKHGLVTNNNKLNYHSRSINKITIHHTATQNKIGESDLERLRSARRYHMQDRGWGDIAYHYLIASDGTIYQGRSADFVGGSSTDYGTDNNLLIAMIGNFEVENPSYQALESLKNLVANRALHYRINPANISTHRHHASTLCPGVRLQHWFDRVGENEILHKLQEKTSLF</sequence>
<dbReference type="InterPro" id="IPR002502">
    <property type="entry name" value="Amidase_domain"/>
</dbReference>
<protein>
    <recommendedName>
        <fullName evidence="7">N-acetylmuramoyl-L-alanine amidase</fullName>
    </recommendedName>
</protein>
<keyword evidence="6" id="KW-1185">Reference proteome</keyword>
<gene>
    <name evidence="5" type="ORF">DKT75_19995</name>
</gene>
<evidence type="ECO:0000256" key="1">
    <source>
        <dbReference type="ARBA" id="ARBA00007553"/>
    </source>
</evidence>
<evidence type="ECO:0000259" key="3">
    <source>
        <dbReference type="SMART" id="SM00644"/>
    </source>
</evidence>
<evidence type="ECO:0000256" key="2">
    <source>
        <dbReference type="SAM" id="SignalP"/>
    </source>
</evidence>
<evidence type="ECO:0000313" key="5">
    <source>
        <dbReference type="EMBL" id="PWQ93885.1"/>
    </source>
</evidence>
<dbReference type="InterPro" id="IPR006619">
    <property type="entry name" value="PGRP_domain_met/bac"/>
</dbReference>
<accession>A0A317C5E8</accession>
<dbReference type="InterPro" id="IPR036505">
    <property type="entry name" value="Amidase/PGRP_sf"/>
</dbReference>
<feature type="signal peptide" evidence="2">
    <location>
        <begin position="1"/>
        <end position="29"/>
    </location>
</feature>
<evidence type="ECO:0000313" key="6">
    <source>
        <dbReference type="Proteomes" id="UP000245506"/>
    </source>
</evidence>
<comment type="caution">
    <text evidence="5">The sequence shown here is derived from an EMBL/GenBank/DDBJ whole genome shotgun (WGS) entry which is preliminary data.</text>
</comment>
<dbReference type="PROSITE" id="PS51257">
    <property type="entry name" value="PROKAR_LIPOPROTEIN"/>
    <property type="match status" value="1"/>
</dbReference>
<organism evidence="5 6">
    <name type="scientific">Leucothrix arctica</name>
    <dbReference type="NCBI Taxonomy" id="1481894"/>
    <lineage>
        <taxon>Bacteria</taxon>
        <taxon>Pseudomonadati</taxon>
        <taxon>Pseudomonadota</taxon>
        <taxon>Gammaproteobacteria</taxon>
        <taxon>Thiotrichales</taxon>
        <taxon>Thiotrichaceae</taxon>
        <taxon>Leucothrix</taxon>
    </lineage>
</organism>
<dbReference type="SMART" id="SM00644">
    <property type="entry name" value="Ami_2"/>
    <property type="match status" value="1"/>
</dbReference>
<dbReference type="GO" id="GO:0009253">
    <property type="term" value="P:peptidoglycan catabolic process"/>
    <property type="evidence" value="ECO:0007669"/>
    <property type="project" value="InterPro"/>
</dbReference>
<feature type="chain" id="PRO_5016391977" description="N-acetylmuramoyl-L-alanine amidase" evidence="2">
    <location>
        <begin position="30"/>
        <end position="213"/>
    </location>
</feature>
<dbReference type="AlphaFoldDB" id="A0A317C5E8"/>
<dbReference type="GO" id="GO:0008270">
    <property type="term" value="F:zinc ion binding"/>
    <property type="evidence" value="ECO:0007669"/>
    <property type="project" value="InterPro"/>
</dbReference>
<dbReference type="GO" id="GO:0008745">
    <property type="term" value="F:N-acetylmuramoyl-L-alanine amidase activity"/>
    <property type="evidence" value="ECO:0007669"/>
    <property type="project" value="InterPro"/>
</dbReference>
<dbReference type="CDD" id="cd06583">
    <property type="entry name" value="PGRP"/>
    <property type="match status" value="1"/>
</dbReference>
<dbReference type="PANTHER" id="PTHR11022:SF41">
    <property type="entry name" value="PEPTIDOGLYCAN-RECOGNITION PROTEIN LC-RELATED"/>
    <property type="match status" value="1"/>
</dbReference>
<reference evidence="5 6" key="1">
    <citation type="submission" date="2018-05" db="EMBL/GenBank/DDBJ databases">
        <title>Leucothrix arctica sp. nov., isolated from Arctic seawater.</title>
        <authorList>
            <person name="Choi A."/>
            <person name="Baek K."/>
        </authorList>
    </citation>
    <scope>NUCLEOTIDE SEQUENCE [LARGE SCALE GENOMIC DNA]</scope>
    <source>
        <strain evidence="5 6">IMCC9719</strain>
    </source>
</reference>
<proteinExistence type="inferred from homology"/>
<feature type="domain" description="N-acetylmuramoyl-L-alanine amidase" evidence="3">
    <location>
        <begin position="53"/>
        <end position="187"/>
    </location>
</feature>